<evidence type="ECO:0000256" key="1">
    <source>
        <dbReference type="ARBA" id="ARBA00022884"/>
    </source>
</evidence>
<keyword evidence="1" id="KW-0694">RNA-binding</keyword>
<feature type="domain" description="RNase III" evidence="3">
    <location>
        <begin position="145"/>
        <end position="254"/>
    </location>
</feature>
<dbReference type="GO" id="GO:0003723">
    <property type="term" value="F:RNA binding"/>
    <property type="evidence" value="ECO:0007669"/>
    <property type="project" value="UniProtKB-KW"/>
</dbReference>
<evidence type="ECO:0000256" key="2">
    <source>
        <dbReference type="SAM" id="MobiDB-lite"/>
    </source>
</evidence>
<reference evidence="4 5" key="1">
    <citation type="journal article" date="2017" name="G3 (Bethesda)">
        <title>First Draft Genome Sequence of the Pathogenic Fungus Lomentospora prolificans (Formerly Scedosporium prolificans).</title>
        <authorList>
            <person name="Luo R."/>
            <person name="Zimin A."/>
            <person name="Workman R."/>
            <person name="Fan Y."/>
            <person name="Pertea G."/>
            <person name="Grossman N."/>
            <person name="Wear M.P."/>
            <person name="Jia B."/>
            <person name="Miller H."/>
            <person name="Casadevall A."/>
            <person name="Timp W."/>
            <person name="Zhang S.X."/>
            <person name="Salzberg S.L."/>
        </authorList>
    </citation>
    <scope>NUCLEOTIDE SEQUENCE [LARGE SCALE GENOMIC DNA]</scope>
    <source>
        <strain evidence="4 5">JHH-5317</strain>
    </source>
</reference>
<dbReference type="SUPFAM" id="SSF69065">
    <property type="entry name" value="RNase III domain-like"/>
    <property type="match status" value="1"/>
</dbReference>
<protein>
    <recommendedName>
        <fullName evidence="3">RNase III domain-containing protein</fullName>
    </recommendedName>
</protein>
<feature type="region of interest" description="Disordered" evidence="2">
    <location>
        <begin position="84"/>
        <end position="113"/>
    </location>
</feature>
<dbReference type="PROSITE" id="PS50142">
    <property type="entry name" value="RNASE_3_2"/>
    <property type="match status" value="1"/>
</dbReference>
<dbReference type="STRING" id="41688.A0A2N3NB97"/>
<evidence type="ECO:0000259" key="3">
    <source>
        <dbReference type="PROSITE" id="PS50142"/>
    </source>
</evidence>
<dbReference type="Proteomes" id="UP000233524">
    <property type="component" value="Unassembled WGS sequence"/>
</dbReference>
<evidence type="ECO:0000313" key="4">
    <source>
        <dbReference type="EMBL" id="PKS09716.1"/>
    </source>
</evidence>
<dbReference type="InterPro" id="IPR036389">
    <property type="entry name" value="RNase_III_sf"/>
</dbReference>
<dbReference type="PANTHER" id="PTHR11207:SF0">
    <property type="entry name" value="RIBONUCLEASE 3"/>
    <property type="match status" value="1"/>
</dbReference>
<dbReference type="GO" id="GO:0006369">
    <property type="term" value="P:termination of RNA polymerase II transcription"/>
    <property type="evidence" value="ECO:0007669"/>
    <property type="project" value="TreeGrafter"/>
</dbReference>
<dbReference type="GO" id="GO:0005654">
    <property type="term" value="C:nucleoplasm"/>
    <property type="evidence" value="ECO:0007669"/>
    <property type="project" value="TreeGrafter"/>
</dbReference>
<dbReference type="InterPro" id="IPR000999">
    <property type="entry name" value="RNase_III_dom"/>
</dbReference>
<proteinExistence type="predicted"/>
<accession>A0A2N3NB97</accession>
<feature type="region of interest" description="Disordered" evidence="2">
    <location>
        <begin position="1"/>
        <end position="34"/>
    </location>
</feature>
<sequence>MTKRSHNQISDGHIRQAEGDSKRRRSETGLESREDAVSLIRAHSSSLIECLQALNSSTSNRADENLVSLSKKLLPAIQALAGEAAETTAAQHQDAKPQPTLGEQAQKPDAPSSRGLEFFDSALVTPWTTKDISPSLPPLPSAYPELAEAAFRSPAVAKPGEMSYDRLEWIGDANLYLLSSYLIFFTFGGLDAGKGSQLRERLVRNQTLASYFRDYNLVQRAKLPPNLDLKSKEGQKVQGDMIEAYVGAIVLSDKKQGATKAAAWLKALWARTIAEEIRKVEKNPETHRVQELGQVREVDEAATAKQRLNLALKVPGVDLIFEDVPTKQKNKHNGQPMFTVNLFLKGWGEQKKLLGWGTAGSKNEARQKAALMALANKKVLSVYEAKKKAYLLARDAAGGEGTSKTK</sequence>
<dbReference type="Gene3D" id="1.10.1520.10">
    <property type="entry name" value="Ribonuclease III domain"/>
    <property type="match status" value="1"/>
</dbReference>
<organism evidence="4 5">
    <name type="scientific">Lomentospora prolificans</name>
    <dbReference type="NCBI Taxonomy" id="41688"/>
    <lineage>
        <taxon>Eukaryota</taxon>
        <taxon>Fungi</taxon>
        <taxon>Dikarya</taxon>
        <taxon>Ascomycota</taxon>
        <taxon>Pezizomycotina</taxon>
        <taxon>Sordariomycetes</taxon>
        <taxon>Hypocreomycetidae</taxon>
        <taxon>Microascales</taxon>
        <taxon>Microascaceae</taxon>
        <taxon>Lomentospora</taxon>
    </lineage>
</organism>
<dbReference type="EMBL" id="NLAX01000010">
    <property type="protein sequence ID" value="PKS09716.1"/>
    <property type="molecule type" value="Genomic_DNA"/>
</dbReference>
<dbReference type="GO" id="GO:0006364">
    <property type="term" value="P:rRNA processing"/>
    <property type="evidence" value="ECO:0007669"/>
    <property type="project" value="TreeGrafter"/>
</dbReference>
<evidence type="ECO:0000313" key="5">
    <source>
        <dbReference type="Proteomes" id="UP000233524"/>
    </source>
</evidence>
<comment type="caution">
    <text evidence="4">The sequence shown here is derived from an EMBL/GenBank/DDBJ whole genome shotgun (WGS) entry which is preliminary data.</text>
</comment>
<dbReference type="Pfam" id="PF00636">
    <property type="entry name" value="Ribonuclease_3"/>
    <property type="match status" value="1"/>
</dbReference>
<dbReference type="SUPFAM" id="SSF54768">
    <property type="entry name" value="dsRNA-binding domain-like"/>
    <property type="match status" value="1"/>
</dbReference>
<feature type="compositionally biased region" description="Basic and acidic residues" evidence="2">
    <location>
        <begin position="12"/>
        <end position="34"/>
    </location>
</feature>
<dbReference type="PANTHER" id="PTHR11207">
    <property type="entry name" value="RIBONUCLEASE III"/>
    <property type="match status" value="1"/>
</dbReference>
<dbReference type="GO" id="GO:0034475">
    <property type="term" value="P:U4 snRNA 3'-end processing"/>
    <property type="evidence" value="ECO:0007669"/>
    <property type="project" value="TreeGrafter"/>
</dbReference>
<dbReference type="OrthoDB" id="2392202at2759"/>
<name>A0A2N3NB97_9PEZI</name>
<keyword evidence="5" id="KW-1185">Reference proteome</keyword>
<dbReference type="InParanoid" id="A0A2N3NB97"/>
<dbReference type="CDD" id="cd00593">
    <property type="entry name" value="RIBOc"/>
    <property type="match status" value="1"/>
</dbReference>
<dbReference type="GO" id="GO:0004525">
    <property type="term" value="F:ribonuclease III activity"/>
    <property type="evidence" value="ECO:0007669"/>
    <property type="project" value="InterPro"/>
</dbReference>
<dbReference type="Gene3D" id="3.30.160.20">
    <property type="match status" value="1"/>
</dbReference>
<dbReference type="AlphaFoldDB" id="A0A2N3NB97"/>
<dbReference type="VEuPathDB" id="FungiDB:jhhlp_004337"/>
<dbReference type="SMART" id="SM00535">
    <property type="entry name" value="RIBOc"/>
    <property type="match status" value="1"/>
</dbReference>
<gene>
    <name evidence="4" type="ORF">jhhlp_004337</name>
</gene>